<evidence type="ECO:0000256" key="1">
    <source>
        <dbReference type="ARBA" id="ARBA00001668"/>
    </source>
</evidence>
<evidence type="ECO:0000256" key="10">
    <source>
        <dbReference type="ARBA" id="ARBA00022771"/>
    </source>
</evidence>
<dbReference type="InterPro" id="IPR010979">
    <property type="entry name" value="Ribosomal_uS13-like_H2TH"/>
</dbReference>
<comment type="cofactor">
    <cofactor evidence="2">
        <name>Zn(2+)</name>
        <dbReference type="ChEBI" id="CHEBI:29105"/>
    </cofactor>
</comment>
<keyword evidence="8" id="KW-0479">Metal-binding</keyword>
<gene>
    <name evidence="23" type="ORF">HNQ37_001191</name>
</gene>
<dbReference type="GO" id="GO:0006284">
    <property type="term" value="P:base-excision repair"/>
    <property type="evidence" value="ECO:0007669"/>
    <property type="project" value="InterPro"/>
</dbReference>
<evidence type="ECO:0000256" key="5">
    <source>
        <dbReference type="ARBA" id="ARBA00012024"/>
    </source>
</evidence>
<dbReference type="GO" id="GO:0140078">
    <property type="term" value="F:class I DNA-(apurinic or apyrimidinic site) endonuclease activity"/>
    <property type="evidence" value="ECO:0007669"/>
    <property type="project" value="UniProtKB-EC"/>
</dbReference>
<comment type="catalytic activity">
    <reaction evidence="19">
        <text>2'-deoxyribonucleotide-(2'-deoxyribose 5'-phosphate)-2'-deoxyribonucleotide-DNA = a 3'-end 2'-deoxyribonucleotide-(2,3-dehydro-2,3-deoxyribose 5'-phosphate)-DNA + a 5'-end 5'-phospho-2'-deoxyribonucleoside-DNA + H(+)</text>
        <dbReference type="Rhea" id="RHEA:66592"/>
        <dbReference type="Rhea" id="RHEA-COMP:13180"/>
        <dbReference type="Rhea" id="RHEA-COMP:16897"/>
        <dbReference type="Rhea" id="RHEA-COMP:17067"/>
        <dbReference type="ChEBI" id="CHEBI:15378"/>
        <dbReference type="ChEBI" id="CHEBI:136412"/>
        <dbReference type="ChEBI" id="CHEBI:157695"/>
        <dbReference type="ChEBI" id="CHEBI:167181"/>
        <dbReference type="EC" id="4.2.99.18"/>
    </reaction>
</comment>
<evidence type="ECO:0000256" key="19">
    <source>
        <dbReference type="ARBA" id="ARBA00044632"/>
    </source>
</evidence>
<protein>
    <recommendedName>
        <fullName evidence="7">Formamidopyrimidine-DNA glycosylase</fullName>
        <ecNumber evidence="5">3.2.2.23</ecNumber>
        <ecNumber evidence="6">4.2.99.18</ecNumber>
    </recommendedName>
    <alternativeName>
        <fullName evidence="18">DNA-(apurinic or apyrimidinic site) lyase MutM</fullName>
    </alternativeName>
</protein>
<dbReference type="CDD" id="cd08966">
    <property type="entry name" value="EcFpg-like_N"/>
    <property type="match status" value="1"/>
</dbReference>
<keyword evidence="13" id="KW-0238">DNA-binding</keyword>
<dbReference type="Pfam" id="PF06827">
    <property type="entry name" value="zf-FPG_IleRS"/>
    <property type="match status" value="1"/>
</dbReference>
<keyword evidence="9" id="KW-0227">DNA damage</keyword>
<dbReference type="InterPro" id="IPR015886">
    <property type="entry name" value="H2TH_FPG"/>
</dbReference>
<dbReference type="PANTHER" id="PTHR22993">
    <property type="entry name" value="FORMAMIDOPYRIMIDINE-DNA GLYCOSYLASE"/>
    <property type="match status" value="1"/>
</dbReference>
<comment type="catalytic activity">
    <reaction evidence="1">
        <text>Hydrolysis of DNA containing ring-opened 7-methylguanine residues, releasing 2,6-diamino-4-hydroxy-5-(N-methyl)formamidopyrimidine.</text>
        <dbReference type="EC" id="3.2.2.23"/>
    </reaction>
</comment>
<evidence type="ECO:0000256" key="11">
    <source>
        <dbReference type="ARBA" id="ARBA00022801"/>
    </source>
</evidence>
<keyword evidence="16" id="KW-0511">Multifunctional enzyme</keyword>
<comment type="subunit">
    <text evidence="4">Monomer.</text>
</comment>
<proteinExistence type="inferred from homology"/>
<evidence type="ECO:0000256" key="3">
    <source>
        <dbReference type="ARBA" id="ARBA00009409"/>
    </source>
</evidence>
<evidence type="ECO:0000259" key="21">
    <source>
        <dbReference type="PROSITE" id="PS51066"/>
    </source>
</evidence>
<dbReference type="SUPFAM" id="SSF81624">
    <property type="entry name" value="N-terminal domain of MutM-like DNA repair proteins"/>
    <property type="match status" value="1"/>
</dbReference>
<dbReference type="Pfam" id="PF06831">
    <property type="entry name" value="H2TH"/>
    <property type="match status" value="1"/>
</dbReference>
<comment type="caution">
    <text evidence="23">The sequence shown here is derived from an EMBL/GenBank/DDBJ whole genome shotgun (WGS) entry which is preliminary data.</text>
</comment>
<dbReference type="RefSeq" id="WP_183540230.1">
    <property type="nucleotide sequence ID" value="NZ_JACHHV010000020.1"/>
</dbReference>
<evidence type="ECO:0000256" key="16">
    <source>
        <dbReference type="ARBA" id="ARBA00023268"/>
    </source>
</evidence>
<evidence type="ECO:0000256" key="14">
    <source>
        <dbReference type="ARBA" id="ARBA00023204"/>
    </source>
</evidence>
<feature type="domain" description="FPG-type" evidence="21">
    <location>
        <begin position="270"/>
        <end position="304"/>
    </location>
</feature>
<evidence type="ECO:0000313" key="24">
    <source>
        <dbReference type="Proteomes" id="UP000562464"/>
    </source>
</evidence>
<dbReference type="FunFam" id="1.10.8.50:FF:000003">
    <property type="entry name" value="Formamidopyrimidine-DNA glycosylase"/>
    <property type="match status" value="1"/>
</dbReference>
<dbReference type="GO" id="GO:0008270">
    <property type="term" value="F:zinc ion binding"/>
    <property type="evidence" value="ECO:0007669"/>
    <property type="project" value="UniProtKB-KW"/>
</dbReference>
<dbReference type="PROSITE" id="PS51068">
    <property type="entry name" value="FPG_CAT"/>
    <property type="match status" value="1"/>
</dbReference>
<evidence type="ECO:0000259" key="22">
    <source>
        <dbReference type="PROSITE" id="PS51068"/>
    </source>
</evidence>
<keyword evidence="10 20" id="KW-0863">Zinc-finger</keyword>
<dbReference type="Pfam" id="PF01149">
    <property type="entry name" value="Fapy_DNA_glyco"/>
    <property type="match status" value="1"/>
</dbReference>
<keyword evidence="12" id="KW-0862">Zinc</keyword>
<reference evidence="23 24" key="1">
    <citation type="submission" date="2020-08" db="EMBL/GenBank/DDBJ databases">
        <title>Genomic Encyclopedia of Type Strains, Phase IV (KMG-IV): sequencing the most valuable type-strain genomes for metagenomic binning, comparative biology and taxonomic classification.</title>
        <authorList>
            <person name="Goeker M."/>
        </authorList>
    </citation>
    <scope>NUCLEOTIDE SEQUENCE [LARGE SCALE GENOMIC DNA]</scope>
    <source>
        <strain evidence="23 24">DSM 14925</strain>
    </source>
</reference>
<comment type="similarity">
    <text evidence="3">Belongs to the FPG family.</text>
</comment>
<evidence type="ECO:0000256" key="20">
    <source>
        <dbReference type="PROSITE-ProRule" id="PRU00391"/>
    </source>
</evidence>
<evidence type="ECO:0000256" key="4">
    <source>
        <dbReference type="ARBA" id="ARBA00011245"/>
    </source>
</evidence>
<dbReference type="GO" id="GO:0003690">
    <property type="term" value="F:double-stranded DNA binding"/>
    <property type="evidence" value="ECO:0007669"/>
    <property type="project" value="UniProtKB-ARBA"/>
</dbReference>
<dbReference type="InterPro" id="IPR035937">
    <property type="entry name" value="FPG_N"/>
</dbReference>
<dbReference type="SMART" id="SM01232">
    <property type="entry name" value="H2TH"/>
    <property type="match status" value="1"/>
</dbReference>
<dbReference type="Proteomes" id="UP000562464">
    <property type="component" value="Unassembled WGS sequence"/>
</dbReference>
<dbReference type="Gene3D" id="3.20.190.10">
    <property type="entry name" value="MutM-like, N-terminal"/>
    <property type="match status" value="1"/>
</dbReference>
<dbReference type="PROSITE" id="PS01242">
    <property type="entry name" value="ZF_FPG_1"/>
    <property type="match status" value="1"/>
</dbReference>
<keyword evidence="24" id="KW-1185">Reference proteome</keyword>
<evidence type="ECO:0000256" key="8">
    <source>
        <dbReference type="ARBA" id="ARBA00022723"/>
    </source>
</evidence>
<dbReference type="Gene3D" id="1.10.8.50">
    <property type="match status" value="1"/>
</dbReference>
<sequence>MPELPEVETIRRGLAKRLIEQKIKNVKVYENKSFLVGSNNRAWLDGSIIKDVKRRAKVLIIELENEYTLLFHLKMTGQVIYRHSGSEIIDEGNFAAGHPTGDWLMELPNKSTRVEFEFEDHSKLFFNDQRKFGWIKLLSTPQVMEVKFLNELGPEIVDFSQNPIPDKIKESTYKEFIGRARHHGNSSIKAVILDQKVIAGIGNIYADEGLWGAKIHPATLVKNLNDRELRKLLREAKSSMTRSIESGGSTMQTFVNADGSRGNYLELFANVFRREGQPCPRCGTEIIKIRVAGRGTHICPKCQKMK</sequence>
<keyword evidence="17 23" id="KW-0326">Glycosidase</keyword>
<dbReference type="SMART" id="SM00898">
    <property type="entry name" value="Fapy_DNA_glyco"/>
    <property type="match status" value="1"/>
</dbReference>
<dbReference type="PROSITE" id="PS51066">
    <property type="entry name" value="ZF_FPG_2"/>
    <property type="match status" value="1"/>
</dbReference>
<evidence type="ECO:0000256" key="6">
    <source>
        <dbReference type="ARBA" id="ARBA00012720"/>
    </source>
</evidence>
<dbReference type="GO" id="GO:0034039">
    <property type="term" value="F:8-oxo-7,8-dihydroguanine DNA N-glycosylase activity"/>
    <property type="evidence" value="ECO:0007669"/>
    <property type="project" value="TreeGrafter"/>
</dbReference>
<evidence type="ECO:0000256" key="15">
    <source>
        <dbReference type="ARBA" id="ARBA00023239"/>
    </source>
</evidence>
<dbReference type="AlphaFoldDB" id="A0A841C999"/>
<organism evidence="23 24">
    <name type="scientific">Lactovum miscens</name>
    <dbReference type="NCBI Taxonomy" id="190387"/>
    <lineage>
        <taxon>Bacteria</taxon>
        <taxon>Bacillati</taxon>
        <taxon>Bacillota</taxon>
        <taxon>Bacilli</taxon>
        <taxon>Lactobacillales</taxon>
        <taxon>Streptococcaceae</taxon>
        <taxon>Lactovum</taxon>
    </lineage>
</organism>
<dbReference type="InterPro" id="IPR000214">
    <property type="entry name" value="Znf_DNA_glyclase/AP_lyase"/>
</dbReference>
<dbReference type="InterPro" id="IPR010663">
    <property type="entry name" value="Znf_FPG/IleRS"/>
</dbReference>
<dbReference type="PANTHER" id="PTHR22993:SF9">
    <property type="entry name" value="FORMAMIDOPYRIMIDINE-DNA GLYCOSYLASE"/>
    <property type="match status" value="1"/>
</dbReference>
<name>A0A841C999_9LACT</name>
<dbReference type="InterPro" id="IPR015887">
    <property type="entry name" value="DNA_glyclase_Znf_dom_DNA_BS"/>
</dbReference>
<evidence type="ECO:0000256" key="13">
    <source>
        <dbReference type="ARBA" id="ARBA00023125"/>
    </source>
</evidence>
<dbReference type="EMBL" id="JACHHV010000020">
    <property type="protein sequence ID" value="MBB5888298.1"/>
    <property type="molecule type" value="Genomic_DNA"/>
</dbReference>
<dbReference type="InterPro" id="IPR012319">
    <property type="entry name" value="FPG_cat"/>
</dbReference>
<evidence type="ECO:0000256" key="12">
    <source>
        <dbReference type="ARBA" id="ARBA00022833"/>
    </source>
</evidence>
<feature type="domain" description="Formamidopyrimidine-DNA glycosylase catalytic" evidence="22">
    <location>
        <begin position="2"/>
        <end position="133"/>
    </location>
</feature>
<keyword evidence="15 23" id="KW-0456">Lyase</keyword>
<evidence type="ECO:0000256" key="7">
    <source>
        <dbReference type="ARBA" id="ARBA00016240"/>
    </source>
</evidence>
<evidence type="ECO:0000313" key="23">
    <source>
        <dbReference type="EMBL" id="MBB5888298.1"/>
    </source>
</evidence>
<dbReference type="EC" id="4.2.99.18" evidence="6"/>
<dbReference type="SUPFAM" id="SSF46946">
    <property type="entry name" value="S13-like H2TH domain"/>
    <property type="match status" value="1"/>
</dbReference>
<dbReference type="SUPFAM" id="SSF57716">
    <property type="entry name" value="Glucocorticoid receptor-like (DNA-binding domain)"/>
    <property type="match status" value="1"/>
</dbReference>
<keyword evidence="14" id="KW-0234">DNA repair</keyword>
<evidence type="ECO:0000256" key="18">
    <source>
        <dbReference type="ARBA" id="ARBA00030638"/>
    </source>
</evidence>
<dbReference type="GO" id="GO:0003684">
    <property type="term" value="F:damaged DNA binding"/>
    <property type="evidence" value="ECO:0007669"/>
    <property type="project" value="InterPro"/>
</dbReference>
<keyword evidence="11 23" id="KW-0378">Hydrolase</keyword>
<dbReference type="EC" id="3.2.2.23" evidence="5"/>
<evidence type="ECO:0000256" key="2">
    <source>
        <dbReference type="ARBA" id="ARBA00001947"/>
    </source>
</evidence>
<dbReference type="NCBIfam" id="NF002211">
    <property type="entry name" value="PRK01103.1"/>
    <property type="match status" value="1"/>
</dbReference>
<dbReference type="InterPro" id="IPR020629">
    <property type="entry name" value="FPG_Glyclase"/>
</dbReference>
<evidence type="ECO:0000256" key="17">
    <source>
        <dbReference type="ARBA" id="ARBA00023295"/>
    </source>
</evidence>
<evidence type="ECO:0000256" key="9">
    <source>
        <dbReference type="ARBA" id="ARBA00022763"/>
    </source>
</evidence>
<accession>A0A841C999</accession>